<organism evidence="1 2">
    <name type="scientific">Bacillus phage Kirov</name>
    <dbReference type="NCBI Taxonomy" id="2783539"/>
    <lineage>
        <taxon>Viruses</taxon>
        <taxon>Duplodnaviria</taxon>
        <taxon>Heunggongvirae</taxon>
        <taxon>Uroviricota</taxon>
        <taxon>Caudoviricetes</taxon>
        <taxon>Andregratiavirinae</taxon>
        <taxon>Kirovvirus</taxon>
        <taxon>Kirovvirus kirov</taxon>
    </lineage>
</organism>
<keyword evidence="2" id="KW-1185">Reference proteome</keyword>
<accession>A0A7S6RCK4</accession>
<dbReference type="EMBL" id="MW084976">
    <property type="protein sequence ID" value="QOV08224.1"/>
    <property type="molecule type" value="Genomic_DNA"/>
</dbReference>
<gene>
    <name evidence="1" type="ORF">Kirov_25</name>
</gene>
<protein>
    <submittedName>
        <fullName evidence="1">Uncharacterized protein</fullName>
    </submittedName>
</protein>
<proteinExistence type="predicted"/>
<sequence>MLIMKIQLPDGKQRTLDEHIPLEDKKRIVEDLTEEWMTIIKLNWHSNSVKYFLDSLANYLVWHKEEEQRGLEDKEILSRKKLEQMSKMKKTSKQVNFSDLPNEQYELLFGERGAE</sequence>
<evidence type="ECO:0000313" key="1">
    <source>
        <dbReference type="EMBL" id="QOV08224.1"/>
    </source>
</evidence>
<reference evidence="1 2" key="1">
    <citation type="submission" date="2020-10" db="EMBL/GenBank/DDBJ databases">
        <authorList>
            <person name="Kazantseva O.A."/>
            <person name="Piligrimova E.G."/>
            <person name="Shadrin A.M."/>
        </authorList>
    </citation>
    <scope>NUCLEOTIDE SEQUENCE [LARGE SCALE GENOMIC DNA]</scope>
</reference>
<name>A0A7S6RCK4_9CAUD</name>
<dbReference type="Proteomes" id="UP000594029">
    <property type="component" value="Segment"/>
</dbReference>
<evidence type="ECO:0000313" key="2">
    <source>
        <dbReference type="Proteomes" id="UP000594029"/>
    </source>
</evidence>